<feature type="transmembrane region" description="Helical" evidence="1">
    <location>
        <begin position="21"/>
        <end position="43"/>
    </location>
</feature>
<dbReference type="EMBL" id="WJIE01000017">
    <property type="protein sequence ID" value="MRG97372.1"/>
    <property type="molecule type" value="Genomic_DNA"/>
</dbReference>
<keyword evidence="1" id="KW-0812">Transmembrane</keyword>
<sequence length="144" mass="16323">MRSNVGAQDGRRKRRTERGRRGAWILLPVFVFSMLVVGCTATLSAGRPNVGGYDVAYADAVPVAIDDYPAVEYRGRIAYLVEGRWYWPTDDGWVVFLEEPPELGTYRTRVQTAPRAVPPPAVEYGYPGVRPTKPQELHREYRPR</sequence>
<dbReference type="RefSeq" id="WP_153824159.1">
    <property type="nucleotide sequence ID" value="NZ_WJIE01000017.1"/>
</dbReference>
<gene>
    <name evidence="2" type="ORF">GF068_36415</name>
</gene>
<dbReference type="OrthoDB" id="5517456at2"/>
<protein>
    <submittedName>
        <fullName evidence="2">Uncharacterized protein</fullName>
    </submittedName>
</protein>
<evidence type="ECO:0000313" key="3">
    <source>
        <dbReference type="Proteomes" id="UP000440224"/>
    </source>
</evidence>
<organism evidence="2 3">
    <name type="scientific">Polyangium spumosum</name>
    <dbReference type="NCBI Taxonomy" id="889282"/>
    <lineage>
        <taxon>Bacteria</taxon>
        <taxon>Pseudomonadati</taxon>
        <taxon>Myxococcota</taxon>
        <taxon>Polyangia</taxon>
        <taxon>Polyangiales</taxon>
        <taxon>Polyangiaceae</taxon>
        <taxon>Polyangium</taxon>
    </lineage>
</organism>
<comment type="caution">
    <text evidence="2">The sequence shown here is derived from an EMBL/GenBank/DDBJ whole genome shotgun (WGS) entry which is preliminary data.</text>
</comment>
<dbReference type="Proteomes" id="UP000440224">
    <property type="component" value="Unassembled WGS sequence"/>
</dbReference>
<dbReference type="AlphaFoldDB" id="A0A6N7PYT4"/>
<keyword evidence="3" id="KW-1185">Reference proteome</keyword>
<accession>A0A6N7PYT4</accession>
<keyword evidence="1" id="KW-0472">Membrane</keyword>
<evidence type="ECO:0000313" key="2">
    <source>
        <dbReference type="EMBL" id="MRG97372.1"/>
    </source>
</evidence>
<proteinExistence type="predicted"/>
<keyword evidence="1" id="KW-1133">Transmembrane helix</keyword>
<name>A0A6N7PYT4_9BACT</name>
<evidence type="ECO:0000256" key="1">
    <source>
        <dbReference type="SAM" id="Phobius"/>
    </source>
</evidence>
<reference evidence="2 3" key="1">
    <citation type="submission" date="2019-10" db="EMBL/GenBank/DDBJ databases">
        <title>A soil myxobacterium in the family Polyangiaceae.</title>
        <authorList>
            <person name="Li Y."/>
            <person name="Wang J."/>
        </authorList>
    </citation>
    <scope>NUCLEOTIDE SEQUENCE [LARGE SCALE GENOMIC DNA]</scope>
    <source>
        <strain evidence="2 3">DSM 14734</strain>
    </source>
</reference>